<organism evidence="3 4">
    <name type="scientific">Amphibalanus amphitrite</name>
    <name type="common">Striped barnacle</name>
    <name type="synonym">Balanus amphitrite</name>
    <dbReference type="NCBI Taxonomy" id="1232801"/>
    <lineage>
        <taxon>Eukaryota</taxon>
        <taxon>Metazoa</taxon>
        <taxon>Ecdysozoa</taxon>
        <taxon>Arthropoda</taxon>
        <taxon>Crustacea</taxon>
        <taxon>Multicrustacea</taxon>
        <taxon>Cirripedia</taxon>
        <taxon>Thoracica</taxon>
        <taxon>Thoracicalcarea</taxon>
        <taxon>Balanomorpha</taxon>
        <taxon>Balanoidea</taxon>
        <taxon>Balanidae</taxon>
        <taxon>Amphibalaninae</taxon>
        <taxon>Amphibalanus</taxon>
    </lineage>
</organism>
<name>A0A6A4W100_AMPAM</name>
<evidence type="ECO:0008006" key="5">
    <source>
        <dbReference type="Google" id="ProtNLM"/>
    </source>
</evidence>
<gene>
    <name evidence="3" type="ORF">FJT64_007018</name>
</gene>
<evidence type="ECO:0000256" key="2">
    <source>
        <dbReference type="SAM" id="SignalP"/>
    </source>
</evidence>
<keyword evidence="4" id="KW-1185">Reference proteome</keyword>
<dbReference type="AlphaFoldDB" id="A0A6A4W100"/>
<evidence type="ECO:0000313" key="4">
    <source>
        <dbReference type="Proteomes" id="UP000440578"/>
    </source>
</evidence>
<evidence type="ECO:0000313" key="3">
    <source>
        <dbReference type="EMBL" id="KAF0295461.1"/>
    </source>
</evidence>
<comment type="caution">
    <text evidence="3">The sequence shown here is derived from an EMBL/GenBank/DDBJ whole genome shotgun (WGS) entry which is preliminary data.</text>
</comment>
<protein>
    <recommendedName>
        <fullName evidence="5">Protein sleepless</fullName>
    </recommendedName>
</protein>
<dbReference type="Proteomes" id="UP000440578">
    <property type="component" value="Unassembled WGS sequence"/>
</dbReference>
<dbReference type="InterPro" id="IPR050975">
    <property type="entry name" value="Sleep_regulator"/>
</dbReference>
<feature type="signal peptide" evidence="2">
    <location>
        <begin position="1"/>
        <end position="18"/>
    </location>
</feature>
<accession>A0A6A4W100</accession>
<keyword evidence="1 2" id="KW-0732">Signal</keyword>
<dbReference type="PANTHER" id="PTHR33562">
    <property type="entry name" value="ATILLA, ISOFORM B-RELATED-RELATED"/>
    <property type="match status" value="1"/>
</dbReference>
<feature type="chain" id="PRO_5025417669" description="Protein sleepless" evidence="2">
    <location>
        <begin position="19"/>
        <end position="126"/>
    </location>
</feature>
<sequence>MRLAIVLLTASLAVSAHAFSCFSCKSSSAIKGGVSIKNLDLPCAKFNGSSEYKQTCPEGFFGCVKITDPEDSTNVARGCVQEAEMGCKEGDPNCYCAVDLCNGSERGWPSAALLLSAVIAALLGGR</sequence>
<proteinExistence type="predicted"/>
<evidence type="ECO:0000256" key="1">
    <source>
        <dbReference type="ARBA" id="ARBA00022729"/>
    </source>
</evidence>
<reference evidence="3 4" key="1">
    <citation type="submission" date="2019-07" db="EMBL/GenBank/DDBJ databases">
        <title>Draft genome assembly of a fouling barnacle, Amphibalanus amphitrite (Darwin, 1854): The first reference genome for Thecostraca.</title>
        <authorList>
            <person name="Kim W."/>
        </authorList>
    </citation>
    <scope>NUCLEOTIDE SEQUENCE [LARGE SCALE GENOMIC DNA]</scope>
    <source>
        <strain evidence="3">SNU_AA5</strain>
        <tissue evidence="3">Soma without cirri and trophi</tissue>
    </source>
</reference>
<dbReference type="EMBL" id="VIIS01001616">
    <property type="protein sequence ID" value="KAF0295461.1"/>
    <property type="molecule type" value="Genomic_DNA"/>
</dbReference>